<dbReference type="PANTHER" id="PTHR37984:SF5">
    <property type="entry name" value="PROTEIN NYNRIN-LIKE"/>
    <property type="match status" value="1"/>
</dbReference>
<dbReference type="InterPro" id="IPR036397">
    <property type="entry name" value="RNaseH_sf"/>
</dbReference>
<dbReference type="SMART" id="SM00343">
    <property type="entry name" value="ZnF_C2HC"/>
    <property type="match status" value="1"/>
</dbReference>
<proteinExistence type="predicted"/>
<dbReference type="GO" id="GO:0003676">
    <property type="term" value="F:nucleic acid binding"/>
    <property type="evidence" value="ECO:0007669"/>
    <property type="project" value="InterPro"/>
</dbReference>
<dbReference type="PROSITE" id="PS50175">
    <property type="entry name" value="ASP_PROT_RETROV"/>
    <property type="match status" value="1"/>
</dbReference>
<evidence type="ECO:0000256" key="9">
    <source>
        <dbReference type="SAM" id="MobiDB-lite"/>
    </source>
</evidence>
<dbReference type="InterPro" id="IPR000477">
    <property type="entry name" value="RT_dom"/>
</dbReference>
<evidence type="ECO:0000256" key="2">
    <source>
        <dbReference type="ARBA" id="ARBA00022679"/>
    </source>
</evidence>
<keyword evidence="5" id="KW-0255">Endonuclease</keyword>
<feature type="domain" description="Reverse transcriptase" evidence="12">
    <location>
        <begin position="739"/>
        <end position="923"/>
    </location>
</feature>
<evidence type="ECO:0000256" key="3">
    <source>
        <dbReference type="ARBA" id="ARBA00022695"/>
    </source>
</evidence>
<keyword evidence="8" id="KW-0862">Zinc</keyword>
<dbReference type="EC" id="2.7.7.49" evidence="1"/>
<evidence type="ECO:0000256" key="8">
    <source>
        <dbReference type="PROSITE-ProRule" id="PRU00047"/>
    </source>
</evidence>
<dbReference type="SUPFAM" id="SSF57756">
    <property type="entry name" value="Retrovirus zinc finger-like domains"/>
    <property type="match status" value="1"/>
</dbReference>
<dbReference type="InterPro" id="IPR001995">
    <property type="entry name" value="Peptidase_A2_cat"/>
</dbReference>
<evidence type="ECO:0000256" key="6">
    <source>
        <dbReference type="ARBA" id="ARBA00022801"/>
    </source>
</evidence>
<dbReference type="Gene3D" id="3.10.10.10">
    <property type="entry name" value="HIV Type 1 Reverse Transcriptase, subunit A, domain 1"/>
    <property type="match status" value="1"/>
</dbReference>
<dbReference type="Gene3D" id="3.30.420.10">
    <property type="entry name" value="Ribonuclease H-like superfamily/Ribonuclease H"/>
    <property type="match status" value="1"/>
</dbReference>
<dbReference type="InterPro" id="IPR001878">
    <property type="entry name" value="Znf_CCHC"/>
</dbReference>
<dbReference type="InterPro" id="IPR043502">
    <property type="entry name" value="DNA/RNA_pol_sf"/>
</dbReference>
<dbReference type="GO" id="GO:0003964">
    <property type="term" value="F:RNA-directed DNA polymerase activity"/>
    <property type="evidence" value="ECO:0007669"/>
    <property type="project" value="UniProtKB-KW"/>
</dbReference>
<dbReference type="CDD" id="cd09274">
    <property type="entry name" value="RNase_HI_RT_Ty3"/>
    <property type="match status" value="1"/>
</dbReference>
<evidence type="ECO:0000313" key="13">
    <source>
        <dbReference type="EMBL" id="CAB0041212.1"/>
    </source>
</evidence>
<gene>
    <name evidence="13" type="ORF">TBRA_LOCUS12888</name>
</gene>
<dbReference type="FunFam" id="1.10.340.70:FF:000001">
    <property type="entry name" value="Retrovirus-related Pol polyprotein from transposon gypsy-like Protein"/>
    <property type="match status" value="1"/>
</dbReference>
<dbReference type="EMBL" id="CADCXV010001098">
    <property type="protein sequence ID" value="CAB0041212.1"/>
    <property type="molecule type" value="Genomic_DNA"/>
</dbReference>
<dbReference type="GO" id="GO:0008270">
    <property type="term" value="F:zinc ion binding"/>
    <property type="evidence" value="ECO:0007669"/>
    <property type="project" value="UniProtKB-KW"/>
</dbReference>
<keyword evidence="2" id="KW-0808">Transferase</keyword>
<feature type="region of interest" description="Disordered" evidence="9">
    <location>
        <begin position="393"/>
        <end position="420"/>
    </location>
</feature>
<sequence length="1376" mass="154653">MRRITPNETHACYVFIVARACLGTPKDRQPVHREKSQSAVPHVAKQWCNKLASAQQHHLSEPPGGAINGRHSAPFSECVARLEQAGLRIGQCIAHRTVGSPEEAIQQSTVPHAQRNVLQLPMEALPTTPTPTPSRKSVNPRTMETLVDTMPTKRSATKNLKKLSTQPTLNTPRIAPCKRKRTRTSNVWKIDSVDDATAIIPRSGGRASSPSEDEDDRPASRYLRVSDVIKLIPEFDGAKMNVNRFIEECIAMEKYVRPSDRTHLALLVRSRLTDAINYKFCGIPAQCLIESTNCSAAKCFVSGLRNDINAPLINSKFERFEDAVQAALEVETEIKLRRNRSAVTNNAQRATRVHAITKEEAEPNRTRECYNCGKPGHIARECRQSRKRKRDRPHCKYCQRDGHTEDRSSNGREDDLSTTASRAHNRAVIAIESAGAADPPVISVRCHQLKLINAEFLIDTGSDLNLLRISSLRTGERINQSRIFSLSGISDGVVKTLRRVAISIGDTPCIMDLVPENFPIKWDGILGVEFLRAQRATLSFNYNELILNGVELSRIPLIEHATYFLPARTKTLVTIKISNPDQDGGYIPKINTGEGILAGECLLKTTANTAKLFMINTTNQDVNLTVPPVTVQPFITPSRKIRHARSEAAGTGQDPERERITAIMASLDLTELNDEEIHEIKKFVEKFPRQFHVPGDKLSLTREATHRILTHDDIPVNVKQYRHPPQLREEIDNQIKELLEQDIIEESESPYNSPLWIVPKKAGPNGTRKWRLVIDFRALNEKTIASAYPLPNITEILDQLGRSKYFSTLDLQSGFYQVEIDPKDAPKTAFSTPFQHLQYKRMAMGLKGSPGTFQALMNKVLTGLQGVELFIYMDDIVVYASSLSEHREKMNKLFGRLRTANLTVRPDKCFFLRKKRHSSGISYRKKGANRSRGKRSKRSLSKPFKRLLSAAPLLQYPNFNEPFLVTTDASDYAVGAVLSQGKIGSDLSVAYVSRTLIDAEVNYSTTEKELLAIVYAVQYFRPYLFGRKFKIITDHKPLVWLHNLKNPTSRLARWRERLHDYDYEIIHKSGKINLNADALSRNPCDQHEPYGEDNIEQEISVIFMMTSSADSEHAAEATCKDAEQTNGLPDIPVEEIYELLHGSFREGRELERSTNGLPENMAIVNAQPTAEKTRPEDSTPPRADDSTINAARSTTAGREAEQHESIGDDGPESDGEDQPIAKHDDGIKDTLWPLIENYLRTNLRGTVTITLCAGLIDTPEVEDRLRIIQESHDSALGGHKGVTKTYNRVREKYFWNGMKKEITDYVRSCPTCQKEKLTRVKMRLPLTITTTPTEAFEVIEIDIVGPLPITTSGNKYLLTIQCNLTKYAEAISLPEN</sequence>
<feature type="region of interest" description="Disordered" evidence="9">
    <location>
        <begin position="1166"/>
        <end position="1225"/>
    </location>
</feature>
<dbReference type="Gene3D" id="2.40.70.10">
    <property type="entry name" value="Acid Proteases"/>
    <property type="match status" value="1"/>
</dbReference>
<dbReference type="Proteomes" id="UP000479190">
    <property type="component" value="Unassembled WGS sequence"/>
</dbReference>
<reference evidence="13 14" key="1">
    <citation type="submission" date="2020-02" db="EMBL/GenBank/DDBJ databases">
        <authorList>
            <person name="Ferguson B K."/>
        </authorList>
    </citation>
    <scope>NUCLEOTIDE SEQUENCE [LARGE SCALE GENOMIC DNA]</scope>
</reference>
<feature type="compositionally biased region" description="Polar residues" evidence="9">
    <location>
        <begin position="1186"/>
        <end position="1196"/>
    </location>
</feature>
<dbReference type="Gene3D" id="3.10.20.370">
    <property type="match status" value="1"/>
</dbReference>
<accession>A0A6H5IZ81</accession>
<feature type="region of interest" description="Disordered" evidence="9">
    <location>
        <begin position="199"/>
        <end position="219"/>
    </location>
</feature>
<keyword evidence="14" id="KW-1185">Reference proteome</keyword>
<dbReference type="OrthoDB" id="430238at2759"/>
<feature type="domain" description="CCHC-type" evidence="10">
    <location>
        <begin position="369"/>
        <end position="384"/>
    </location>
</feature>
<dbReference type="Gene3D" id="4.10.60.10">
    <property type="entry name" value="Zinc finger, CCHC-type"/>
    <property type="match status" value="1"/>
</dbReference>
<dbReference type="GO" id="GO:0004190">
    <property type="term" value="F:aspartic-type endopeptidase activity"/>
    <property type="evidence" value="ECO:0007669"/>
    <property type="project" value="InterPro"/>
</dbReference>
<dbReference type="GO" id="GO:0006508">
    <property type="term" value="P:proteolysis"/>
    <property type="evidence" value="ECO:0007669"/>
    <property type="project" value="InterPro"/>
</dbReference>
<dbReference type="InterPro" id="IPR041373">
    <property type="entry name" value="RT_RNaseH"/>
</dbReference>
<evidence type="ECO:0000256" key="7">
    <source>
        <dbReference type="ARBA" id="ARBA00022918"/>
    </source>
</evidence>
<dbReference type="Pfam" id="PF17921">
    <property type="entry name" value="Integrase_H2C2"/>
    <property type="match status" value="1"/>
</dbReference>
<dbReference type="Gene3D" id="1.10.340.70">
    <property type="match status" value="1"/>
</dbReference>
<feature type="domain" description="Peptidase A2" evidence="11">
    <location>
        <begin position="454"/>
        <end position="490"/>
    </location>
</feature>
<dbReference type="Pfam" id="PF00078">
    <property type="entry name" value="RVT_1"/>
    <property type="match status" value="1"/>
</dbReference>
<protein>
    <recommendedName>
        <fullName evidence="1">RNA-directed DNA polymerase</fullName>
        <ecNumber evidence="1">2.7.7.49</ecNumber>
    </recommendedName>
</protein>
<dbReference type="FunFam" id="3.10.20.370:FF:000001">
    <property type="entry name" value="Retrovirus-related Pol polyprotein from transposon 17.6-like protein"/>
    <property type="match status" value="1"/>
</dbReference>
<keyword evidence="4" id="KW-0540">Nuclease</keyword>
<dbReference type="PROSITE" id="PS50878">
    <property type="entry name" value="RT_POL"/>
    <property type="match status" value="1"/>
</dbReference>
<dbReference type="PROSITE" id="PS50158">
    <property type="entry name" value="ZF_CCHC"/>
    <property type="match status" value="1"/>
</dbReference>
<keyword evidence="6" id="KW-0378">Hydrolase</keyword>
<dbReference type="InterPro" id="IPR043128">
    <property type="entry name" value="Rev_trsase/Diguanyl_cyclase"/>
</dbReference>
<dbReference type="SUPFAM" id="SSF56672">
    <property type="entry name" value="DNA/RNA polymerases"/>
    <property type="match status" value="1"/>
</dbReference>
<evidence type="ECO:0000259" key="10">
    <source>
        <dbReference type="PROSITE" id="PS50158"/>
    </source>
</evidence>
<evidence type="ECO:0000313" key="14">
    <source>
        <dbReference type="Proteomes" id="UP000479190"/>
    </source>
</evidence>
<dbReference type="PANTHER" id="PTHR37984">
    <property type="entry name" value="PROTEIN CBG26694"/>
    <property type="match status" value="1"/>
</dbReference>
<dbReference type="Pfam" id="PF00098">
    <property type="entry name" value="zf-CCHC"/>
    <property type="match status" value="1"/>
</dbReference>
<feature type="compositionally biased region" description="Acidic residues" evidence="9">
    <location>
        <begin position="1207"/>
        <end position="1217"/>
    </location>
</feature>
<keyword evidence="3" id="KW-0548">Nucleotidyltransferase</keyword>
<keyword evidence="8" id="KW-0863">Zinc-finger</keyword>
<dbReference type="Pfam" id="PF17917">
    <property type="entry name" value="RT_RNaseH"/>
    <property type="match status" value="1"/>
</dbReference>
<feature type="region of interest" description="Disordered" evidence="9">
    <location>
        <begin position="920"/>
        <end position="939"/>
    </location>
</feature>
<dbReference type="CDD" id="cd01647">
    <property type="entry name" value="RT_LTR"/>
    <property type="match status" value="1"/>
</dbReference>
<evidence type="ECO:0000256" key="5">
    <source>
        <dbReference type="ARBA" id="ARBA00022759"/>
    </source>
</evidence>
<dbReference type="InterPro" id="IPR050951">
    <property type="entry name" value="Retrovirus_Pol_polyprotein"/>
</dbReference>
<feature type="compositionally biased region" description="Basic and acidic residues" evidence="9">
    <location>
        <begin position="398"/>
        <end position="415"/>
    </location>
</feature>
<evidence type="ECO:0000259" key="12">
    <source>
        <dbReference type="PROSITE" id="PS50878"/>
    </source>
</evidence>
<evidence type="ECO:0000256" key="4">
    <source>
        <dbReference type="ARBA" id="ARBA00022722"/>
    </source>
</evidence>
<dbReference type="InterPro" id="IPR021109">
    <property type="entry name" value="Peptidase_aspartic_dom_sf"/>
</dbReference>
<keyword evidence="7" id="KW-0695">RNA-directed DNA polymerase</keyword>
<name>A0A6H5IZ81_9HYME</name>
<evidence type="ECO:0000256" key="1">
    <source>
        <dbReference type="ARBA" id="ARBA00012493"/>
    </source>
</evidence>
<keyword evidence="8" id="KW-0479">Metal-binding</keyword>
<dbReference type="GO" id="GO:0004519">
    <property type="term" value="F:endonuclease activity"/>
    <property type="evidence" value="ECO:0007669"/>
    <property type="project" value="UniProtKB-KW"/>
</dbReference>
<evidence type="ECO:0000259" key="11">
    <source>
        <dbReference type="PROSITE" id="PS50175"/>
    </source>
</evidence>
<feature type="compositionally biased region" description="Basic and acidic residues" evidence="9">
    <location>
        <begin position="1171"/>
        <end position="1185"/>
    </location>
</feature>
<dbReference type="InterPro" id="IPR036875">
    <property type="entry name" value="Znf_CCHC_sf"/>
</dbReference>
<organism evidence="13 14">
    <name type="scientific">Trichogramma brassicae</name>
    <dbReference type="NCBI Taxonomy" id="86971"/>
    <lineage>
        <taxon>Eukaryota</taxon>
        <taxon>Metazoa</taxon>
        <taxon>Ecdysozoa</taxon>
        <taxon>Arthropoda</taxon>
        <taxon>Hexapoda</taxon>
        <taxon>Insecta</taxon>
        <taxon>Pterygota</taxon>
        <taxon>Neoptera</taxon>
        <taxon>Endopterygota</taxon>
        <taxon>Hymenoptera</taxon>
        <taxon>Apocrita</taxon>
        <taxon>Proctotrupomorpha</taxon>
        <taxon>Chalcidoidea</taxon>
        <taxon>Trichogrammatidae</taxon>
        <taxon>Trichogramma</taxon>
    </lineage>
</organism>
<dbReference type="InterPro" id="IPR041588">
    <property type="entry name" value="Integrase_H2C2"/>
</dbReference>
<dbReference type="Gene3D" id="3.30.70.270">
    <property type="match status" value="1"/>
</dbReference>